<gene>
    <name evidence="2" type="ORF">C8261_00270</name>
</gene>
<evidence type="ECO:0008006" key="4">
    <source>
        <dbReference type="Google" id="ProtNLM"/>
    </source>
</evidence>
<evidence type="ECO:0000313" key="2">
    <source>
        <dbReference type="EMBL" id="PTD97895.1"/>
    </source>
</evidence>
<feature type="transmembrane region" description="Helical" evidence="1">
    <location>
        <begin position="12"/>
        <end position="31"/>
    </location>
</feature>
<keyword evidence="1" id="KW-0472">Membrane</keyword>
<name>A0A2T4IJE9_9RHOO</name>
<evidence type="ECO:0000256" key="1">
    <source>
        <dbReference type="SAM" id="Phobius"/>
    </source>
</evidence>
<keyword evidence="1" id="KW-0812">Transmembrane</keyword>
<accession>A0A2T4IJE9</accession>
<keyword evidence="3" id="KW-1185">Reference proteome</keyword>
<feature type="transmembrane region" description="Helical" evidence="1">
    <location>
        <begin position="37"/>
        <end position="55"/>
    </location>
</feature>
<dbReference type="RefSeq" id="WP_107491655.1">
    <property type="nucleotide sequence ID" value="NZ_PZKC01000001.1"/>
</dbReference>
<sequence>MRYPLHLALRRSRRILTLVCAIHAIAALALLFSAPPILPAAVVLVLLVLSAVLAWRQLGGAASCALVLGGDGALRIDGAGGGDGEEVHLLPGSTDFGWALWLQWRNAAGRSQALMLMPDSLVEPGHWPALRTWLRHLGRPPG</sequence>
<protein>
    <recommendedName>
        <fullName evidence="4">Toxin CptA</fullName>
    </recommendedName>
</protein>
<reference evidence="2 3" key="1">
    <citation type="submission" date="2018-03" db="EMBL/GenBank/DDBJ databases">
        <authorList>
            <person name="Keele B.F."/>
        </authorList>
    </citation>
    <scope>NUCLEOTIDE SEQUENCE [LARGE SCALE GENOMIC DNA]</scope>
    <source>
        <strain evidence="2 3">D20</strain>
    </source>
</reference>
<organism evidence="2 3">
    <name type="scientific">Pseudothauera lacus</name>
    <dbReference type="NCBI Taxonomy" id="2136175"/>
    <lineage>
        <taxon>Bacteria</taxon>
        <taxon>Pseudomonadati</taxon>
        <taxon>Pseudomonadota</taxon>
        <taxon>Betaproteobacteria</taxon>
        <taxon>Rhodocyclales</taxon>
        <taxon>Zoogloeaceae</taxon>
        <taxon>Pseudothauera</taxon>
    </lineage>
</organism>
<dbReference type="InterPro" id="IPR009883">
    <property type="entry name" value="YgfX"/>
</dbReference>
<dbReference type="OrthoDB" id="9180819at2"/>
<keyword evidence="1" id="KW-1133">Transmembrane helix</keyword>
<dbReference type="Proteomes" id="UP000241193">
    <property type="component" value="Unassembled WGS sequence"/>
</dbReference>
<comment type="caution">
    <text evidence="2">The sequence shown here is derived from an EMBL/GenBank/DDBJ whole genome shotgun (WGS) entry which is preliminary data.</text>
</comment>
<dbReference type="Pfam" id="PF07254">
    <property type="entry name" value="Cpta_toxin"/>
    <property type="match status" value="1"/>
</dbReference>
<evidence type="ECO:0000313" key="3">
    <source>
        <dbReference type="Proteomes" id="UP000241193"/>
    </source>
</evidence>
<dbReference type="EMBL" id="PZKC01000001">
    <property type="protein sequence ID" value="PTD97895.1"/>
    <property type="molecule type" value="Genomic_DNA"/>
</dbReference>
<reference evidence="2 3" key="2">
    <citation type="submission" date="2018-04" db="EMBL/GenBank/DDBJ databases">
        <title>Thauera lacus sp. nov., isolated from an saline lake in Inner Mongolia, China.</title>
        <authorList>
            <person name="Liang Q.-Y."/>
        </authorList>
    </citation>
    <scope>NUCLEOTIDE SEQUENCE [LARGE SCALE GENOMIC DNA]</scope>
    <source>
        <strain evidence="2 3">D20</strain>
    </source>
</reference>
<proteinExistence type="predicted"/>
<dbReference type="AlphaFoldDB" id="A0A2T4IJE9"/>